<keyword evidence="1" id="KW-1133">Transmembrane helix</keyword>
<accession>A0A5B0E176</accession>
<dbReference type="EMBL" id="VTWH01000001">
    <property type="protein sequence ID" value="KAA0972396.1"/>
    <property type="molecule type" value="Genomic_DNA"/>
</dbReference>
<evidence type="ECO:0000256" key="1">
    <source>
        <dbReference type="SAM" id="Phobius"/>
    </source>
</evidence>
<comment type="caution">
    <text evidence="2">The sequence shown here is derived from an EMBL/GenBank/DDBJ whole genome shotgun (WGS) entry which is preliminary data.</text>
</comment>
<organism evidence="2 3">
    <name type="scientific">Aureimonas fodinaquatilis</name>
    <dbReference type="NCBI Taxonomy" id="2565783"/>
    <lineage>
        <taxon>Bacteria</taxon>
        <taxon>Pseudomonadati</taxon>
        <taxon>Pseudomonadota</taxon>
        <taxon>Alphaproteobacteria</taxon>
        <taxon>Hyphomicrobiales</taxon>
        <taxon>Aurantimonadaceae</taxon>
        <taxon>Aureimonas</taxon>
    </lineage>
</organism>
<keyword evidence="3" id="KW-1185">Reference proteome</keyword>
<name>A0A5B0E176_9HYPH</name>
<reference evidence="2 3" key="1">
    <citation type="submission" date="2019-08" db="EMBL/GenBank/DDBJ databases">
        <title>Aureimonas fodiniaquatilis sp. nov., isolated from a coal mine wastewater.</title>
        <authorList>
            <person name="Kim W."/>
        </authorList>
    </citation>
    <scope>NUCLEOTIDE SEQUENCE [LARGE SCALE GENOMIC DNA]</scope>
    <source>
        <strain evidence="2 3">CAU 1482</strain>
    </source>
</reference>
<dbReference type="OrthoDB" id="7826912at2"/>
<dbReference type="Proteomes" id="UP000324738">
    <property type="component" value="Unassembled WGS sequence"/>
</dbReference>
<sequence>MLANSLIFVFGMLIATLGALLLVPVIWHKAQTLARREAEATLPMSPAEIQGEVDKVRAQAAMKIRSLEMSADKARNAAATARAENGVLTARLAGLSATSATVAATLPLEAARLLDPEDDSEEKSGELRILLATALMRIEQLEADLRFRQRSVPHSAAQVEPQQPTAPTGLNGDLRQHIMQLNATPGEGADAAIRSYVAEIATSVTRLAAEAASSDSRLVSMLGTARNNPKSRTGVLAGQMVDDNPAPAV</sequence>
<evidence type="ECO:0000313" key="3">
    <source>
        <dbReference type="Proteomes" id="UP000324738"/>
    </source>
</evidence>
<protein>
    <submittedName>
        <fullName evidence="2">Uncharacterized protein</fullName>
    </submittedName>
</protein>
<keyword evidence="1" id="KW-0472">Membrane</keyword>
<feature type="transmembrane region" description="Helical" evidence="1">
    <location>
        <begin position="6"/>
        <end position="27"/>
    </location>
</feature>
<evidence type="ECO:0000313" key="2">
    <source>
        <dbReference type="EMBL" id="KAA0972396.1"/>
    </source>
</evidence>
<proteinExistence type="predicted"/>
<gene>
    <name evidence="2" type="ORF">FPY71_04690</name>
</gene>
<dbReference type="AlphaFoldDB" id="A0A5B0E176"/>
<keyword evidence="1" id="KW-0812">Transmembrane</keyword>
<dbReference type="RefSeq" id="WP_149298072.1">
    <property type="nucleotide sequence ID" value="NZ_VTWH01000001.1"/>
</dbReference>